<organism evidence="2 3">
    <name type="scientific">Ilex paraguariensis</name>
    <name type="common">yerba mate</name>
    <dbReference type="NCBI Taxonomy" id="185542"/>
    <lineage>
        <taxon>Eukaryota</taxon>
        <taxon>Viridiplantae</taxon>
        <taxon>Streptophyta</taxon>
        <taxon>Embryophyta</taxon>
        <taxon>Tracheophyta</taxon>
        <taxon>Spermatophyta</taxon>
        <taxon>Magnoliopsida</taxon>
        <taxon>eudicotyledons</taxon>
        <taxon>Gunneridae</taxon>
        <taxon>Pentapetalae</taxon>
        <taxon>asterids</taxon>
        <taxon>campanulids</taxon>
        <taxon>Aquifoliales</taxon>
        <taxon>Aquifoliaceae</taxon>
        <taxon>Ilex</taxon>
    </lineage>
</organism>
<evidence type="ECO:0000313" key="3">
    <source>
        <dbReference type="Proteomes" id="UP001642360"/>
    </source>
</evidence>
<keyword evidence="1" id="KW-0808">Transferase</keyword>
<dbReference type="InterPro" id="IPR051283">
    <property type="entry name" value="Sec_Metabolite_Acyltrans"/>
</dbReference>
<name>A0ABC8R102_9AQUA</name>
<gene>
    <name evidence="2" type="ORF">ILEXP_LOCUS2709</name>
</gene>
<dbReference type="PANTHER" id="PTHR31896">
    <property type="entry name" value="FAMILY REGULATORY PROTEIN, PUTATIVE (AFU_ORTHOLOGUE AFUA_3G14730)-RELATED"/>
    <property type="match status" value="1"/>
</dbReference>
<dbReference type="Gene3D" id="3.30.559.10">
    <property type="entry name" value="Chloramphenicol acetyltransferase-like domain"/>
    <property type="match status" value="1"/>
</dbReference>
<dbReference type="PANTHER" id="PTHR31896:SF64">
    <property type="entry name" value="TRICHOTHECENE 3-O-ACETYLTRANSFERASE"/>
    <property type="match status" value="1"/>
</dbReference>
<dbReference type="Proteomes" id="UP001642360">
    <property type="component" value="Unassembled WGS sequence"/>
</dbReference>
<dbReference type="InterPro" id="IPR023213">
    <property type="entry name" value="CAT-like_dom_sf"/>
</dbReference>
<comment type="caution">
    <text evidence="2">The sequence shown here is derived from an EMBL/GenBank/DDBJ whole genome shotgun (WGS) entry which is preliminary data.</text>
</comment>
<evidence type="ECO:0000256" key="1">
    <source>
        <dbReference type="ARBA" id="ARBA00022679"/>
    </source>
</evidence>
<reference evidence="2 3" key="1">
    <citation type="submission" date="2024-02" db="EMBL/GenBank/DDBJ databases">
        <authorList>
            <person name="Vignale AGUSTIN F."/>
            <person name="Sosa J E."/>
            <person name="Modenutti C."/>
        </authorList>
    </citation>
    <scope>NUCLEOTIDE SEQUENCE [LARGE SCALE GENOMIC DNA]</scope>
</reference>
<evidence type="ECO:0000313" key="2">
    <source>
        <dbReference type="EMBL" id="CAK9135747.1"/>
    </source>
</evidence>
<accession>A0ABC8R102</accession>
<dbReference type="AlphaFoldDB" id="A0ABC8R102"/>
<dbReference type="Pfam" id="PF02458">
    <property type="entry name" value="Transferase"/>
    <property type="match status" value="1"/>
</dbReference>
<protein>
    <submittedName>
        <fullName evidence="2">Uncharacterized protein</fullName>
    </submittedName>
</protein>
<sequence>MITLRMAMNCRHRLEPKLDSYYFKNTIQSIPTYVSAGDVLSRDLQWCAEQLNKNLKAHDNGTVRPVSVRSGRANQYHGKILHVLGREGGGTVDLEVVLEPETMPGLELDSKFMYYVSGY</sequence>
<dbReference type="GO" id="GO:0016740">
    <property type="term" value="F:transferase activity"/>
    <property type="evidence" value="ECO:0007669"/>
    <property type="project" value="UniProtKB-KW"/>
</dbReference>
<dbReference type="EMBL" id="CAUOFW020000725">
    <property type="protein sequence ID" value="CAK9135747.1"/>
    <property type="molecule type" value="Genomic_DNA"/>
</dbReference>
<proteinExistence type="predicted"/>
<keyword evidence="3" id="KW-1185">Reference proteome</keyword>